<evidence type="ECO:0000313" key="2">
    <source>
        <dbReference type="EMBL" id="KAJ3835992.1"/>
    </source>
</evidence>
<reference evidence="2" key="1">
    <citation type="submission" date="2022-08" db="EMBL/GenBank/DDBJ databases">
        <authorList>
            <consortium name="DOE Joint Genome Institute"/>
            <person name="Min B."/>
            <person name="Riley R."/>
            <person name="Sierra-Patev S."/>
            <person name="Naranjo-Ortiz M."/>
            <person name="Looney B."/>
            <person name="Konkel Z."/>
            <person name="Slot J.C."/>
            <person name="Sakamoto Y."/>
            <person name="Steenwyk J.L."/>
            <person name="Rokas A."/>
            <person name="Carro J."/>
            <person name="Camarero S."/>
            <person name="Ferreira P."/>
            <person name="Molpeceres G."/>
            <person name="Ruiz-Duenas F.J."/>
            <person name="Serrano A."/>
            <person name="Henrissat B."/>
            <person name="Drula E."/>
            <person name="Hughes K.W."/>
            <person name="Mata J.L."/>
            <person name="Ishikawa N.K."/>
            <person name="Vargas-Isla R."/>
            <person name="Ushijima S."/>
            <person name="Smith C.A."/>
            <person name="Ahrendt S."/>
            <person name="Andreopoulos W."/>
            <person name="He G."/>
            <person name="Labutti K."/>
            <person name="Lipzen A."/>
            <person name="Ng V."/>
            <person name="Sandor L."/>
            <person name="Barry K."/>
            <person name="Martinez A.T."/>
            <person name="Xiao Y."/>
            <person name="Gibbons J.G."/>
            <person name="Terashima K."/>
            <person name="Hibbett D.S."/>
            <person name="Grigoriev I.V."/>
        </authorList>
    </citation>
    <scope>NUCLEOTIDE SEQUENCE</scope>
    <source>
        <strain evidence="2">TFB9207</strain>
    </source>
</reference>
<evidence type="ECO:0000256" key="1">
    <source>
        <dbReference type="SAM" id="SignalP"/>
    </source>
</evidence>
<dbReference type="AlphaFoldDB" id="A0AA38UAW3"/>
<feature type="signal peptide" evidence="1">
    <location>
        <begin position="1"/>
        <end position="30"/>
    </location>
</feature>
<protein>
    <recommendedName>
        <fullName evidence="4">Tle cognate immunity protein 4 C-terminal domain-containing protein</fullName>
    </recommendedName>
</protein>
<sequence>MLFHALHQKYCYQTLSFALFLFALVSMVYSAAIPTPGVQSTPSTPVKVYISSGREPSRSRSSFSAVPGCDLKFESMQKLHAALLPVIQKAVPASGSMIPSNWVPVFWSAPSVYWTKQAGYIIPFSVSFDDDSLKNMNTGSGQIKLNEDTTHSGYVFWREGEAVKIEIDEKTVIALKGVYHGYLSNRITAARQHHGLISYSPPRLTHGKIKLNDDTKLWAERIRNVITAAGVQRFNFAQHLCAGFQSNNYAFIYQIGSEGAYSWVIPFSFTPPGTTYFVDGTIEFKPRDSGKDEEKARVLSGRLSWEDQGHQEYELDMITIRELARQTQFEFREMPGVSYRVTYTKAARGYTRFRHGQELTPHSADSLQAAIAKALHKQDSEYDVVLPEEGKPNMYIEGQEYFIPFDVAEELKPNKPKSGRLVLWWGQRQNNEQSGPVARVAWDGAKGYTEADLSDCIEMWQELGLKKLDHMKA</sequence>
<proteinExistence type="predicted"/>
<dbReference type="Proteomes" id="UP001163846">
    <property type="component" value="Unassembled WGS sequence"/>
</dbReference>
<organism evidence="2 3">
    <name type="scientific">Lentinula raphanica</name>
    <dbReference type="NCBI Taxonomy" id="153919"/>
    <lineage>
        <taxon>Eukaryota</taxon>
        <taxon>Fungi</taxon>
        <taxon>Dikarya</taxon>
        <taxon>Basidiomycota</taxon>
        <taxon>Agaricomycotina</taxon>
        <taxon>Agaricomycetes</taxon>
        <taxon>Agaricomycetidae</taxon>
        <taxon>Agaricales</taxon>
        <taxon>Marasmiineae</taxon>
        <taxon>Omphalotaceae</taxon>
        <taxon>Lentinula</taxon>
    </lineage>
</organism>
<evidence type="ECO:0008006" key="4">
    <source>
        <dbReference type="Google" id="ProtNLM"/>
    </source>
</evidence>
<evidence type="ECO:0000313" key="3">
    <source>
        <dbReference type="Proteomes" id="UP001163846"/>
    </source>
</evidence>
<keyword evidence="1" id="KW-0732">Signal</keyword>
<keyword evidence="3" id="KW-1185">Reference proteome</keyword>
<gene>
    <name evidence="2" type="ORF">F5878DRAFT_711726</name>
</gene>
<feature type="chain" id="PRO_5041266728" description="Tle cognate immunity protein 4 C-terminal domain-containing protein" evidence="1">
    <location>
        <begin position="31"/>
        <end position="473"/>
    </location>
</feature>
<accession>A0AA38UAW3</accession>
<comment type="caution">
    <text evidence="2">The sequence shown here is derived from an EMBL/GenBank/DDBJ whole genome shotgun (WGS) entry which is preliminary data.</text>
</comment>
<dbReference type="EMBL" id="MU806358">
    <property type="protein sequence ID" value="KAJ3835992.1"/>
    <property type="molecule type" value="Genomic_DNA"/>
</dbReference>
<name>A0AA38UAW3_9AGAR</name>